<evidence type="ECO:0000256" key="3">
    <source>
        <dbReference type="ARBA" id="ARBA00022692"/>
    </source>
</evidence>
<dbReference type="InterPro" id="IPR011009">
    <property type="entry name" value="Kinase-like_dom_sf"/>
</dbReference>
<gene>
    <name evidence="8" type="ORF">QJS04_geneDACA003065</name>
</gene>
<dbReference type="EMBL" id="JAUJYN010000001">
    <property type="protein sequence ID" value="KAK1281343.1"/>
    <property type="molecule type" value="Genomic_DNA"/>
</dbReference>
<keyword evidence="8" id="KW-0808">Transferase</keyword>
<evidence type="ECO:0000256" key="4">
    <source>
        <dbReference type="ARBA" id="ARBA00022729"/>
    </source>
</evidence>
<reference evidence="8" key="1">
    <citation type="journal article" date="2023" name="Nat. Commun.">
        <title>Diploid and tetraploid genomes of Acorus and the evolution of monocots.</title>
        <authorList>
            <person name="Ma L."/>
            <person name="Liu K.W."/>
            <person name="Li Z."/>
            <person name="Hsiao Y.Y."/>
            <person name="Qi Y."/>
            <person name="Fu T."/>
            <person name="Tang G.D."/>
            <person name="Zhang D."/>
            <person name="Sun W.H."/>
            <person name="Liu D.K."/>
            <person name="Li Y."/>
            <person name="Chen G.Z."/>
            <person name="Liu X.D."/>
            <person name="Liao X.Y."/>
            <person name="Jiang Y.T."/>
            <person name="Yu X."/>
            <person name="Hao Y."/>
            <person name="Huang J."/>
            <person name="Zhao X.W."/>
            <person name="Ke S."/>
            <person name="Chen Y.Y."/>
            <person name="Wu W.L."/>
            <person name="Hsu J.L."/>
            <person name="Lin Y.F."/>
            <person name="Huang M.D."/>
            <person name="Li C.Y."/>
            <person name="Huang L."/>
            <person name="Wang Z.W."/>
            <person name="Zhao X."/>
            <person name="Zhong W.Y."/>
            <person name="Peng D.H."/>
            <person name="Ahmad S."/>
            <person name="Lan S."/>
            <person name="Zhang J.S."/>
            <person name="Tsai W.C."/>
            <person name="Van de Peer Y."/>
            <person name="Liu Z.J."/>
        </authorList>
    </citation>
    <scope>NUCLEOTIDE SEQUENCE</scope>
    <source>
        <strain evidence="8">SCP</strain>
    </source>
</reference>
<dbReference type="AlphaFoldDB" id="A0AAV9BYL7"/>
<name>A0AAV9BYL7_ACOGR</name>
<dbReference type="InterPro" id="IPR045874">
    <property type="entry name" value="LRK10/LRL21-25-like"/>
</dbReference>
<sequence length="121" mass="13945">MRSIGGVSHKSDAYIYGMLLLDMVVQKENVEFENDRSSILHFPNWIYIQLDRWREMELDGSVIEEVELHVARKMVLVGLWCVHINPFDGPSISRVLEMLEGSHENIEIPPPPPKAFLSFIP</sequence>
<keyword evidence="3" id="KW-0812">Transmembrane</keyword>
<dbReference type="SUPFAM" id="SSF56112">
    <property type="entry name" value="Protein kinase-like (PK-like)"/>
    <property type="match status" value="1"/>
</dbReference>
<evidence type="ECO:0000256" key="7">
    <source>
        <dbReference type="ARBA" id="ARBA00023180"/>
    </source>
</evidence>
<keyword evidence="8" id="KW-0418">Kinase</keyword>
<keyword evidence="2" id="KW-0723">Serine/threonine-protein kinase</keyword>
<dbReference type="GO" id="GO:0004674">
    <property type="term" value="F:protein serine/threonine kinase activity"/>
    <property type="evidence" value="ECO:0007669"/>
    <property type="project" value="UniProtKB-KW"/>
</dbReference>
<proteinExistence type="predicted"/>
<evidence type="ECO:0000256" key="1">
    <source>
        <dbReference type="ARBA" id="ARBA00004479"/>
    </source>
</evidence>
<evidence type="ECO:0000256" key="5">
    <source>
        <dbReference type="ARBA" id="ARBA00022989"/>
    </source>
</evidence>
<evidence type="ECO:0000256" key="2">
    <source>
        <dbReference type="ARBA" id="ARBA00022527"/>
    </source>
</evidence>
<evidence type="ECO:0000313" key="9">
    <source>
        <dbReference type="Proteomes" id="UP001179952"/>
    </source>
</evidence>
<organism evidence="8 9">
    <name type="scientific">Acorus gramineus</name>
    <name type="common">Dwarf sweet flag</name>
    <dbReference type="NCBI Taxonomy" id="55184"/>
    <lineage>
        <taxon>Eukaryota</taxon>
        <taxon>Viridiplantae</taxon>
        <taxon>Streptophyta</taxon>
        <taxon>Embryophyta</taxon>
        <taxon>Tracheophyta</taxon>
        <taxon>Spermatophyta</taxon>
        <taxon>Magnoliopsida</taxon>
        <taxon>Liliopsida</taxon>
        <taxon>Acoraceae</taxon>
        <taxon>Acorus</taxon>
    </lineage>
</organism>
<keyword evidence="9" id="KW-1185">Reference proteome</keyword>
<comment type="caution">
    <text evidence="8">The sequence shown here is derived from an EMBL/GenBank/DDBJ whole genome shotgun (WGS) entry which is preliminary data.</text>
</comment>
<keyword evidence="6" id="KW-0472">Membrane</keyword>
<evidence type="ECO:0000256" key="6">
    <source>
        <dbReference type="ARBA" id="ARBA00023136"/>
    </source>
</evidence>
<keyword evidence="7" id="KW-0325">Glycoprotein</keyword>
<dbReference type="PANTHER" id="PTHR27009">
    <property type="entry name" value="RUST RESISTANCE KINASE LR10-RELATED"/>
    <property type="match status" value="1"/>
</dbReference>
<dbReference type="Gene3D" id="1.10.510.10">
    <property type="entry name" value="Transferase(Phosphotransferase) domain 1"/>
    <property type="match status" value="1"/>
</dbReference>
<reference evidence="8" key="2">
    <citation type="submission" date="2023-06" db="EMBL/GenBank/DDBJ databases">
        <authorList>
            <person name="Ma L."/>
            <person name="Liu K.-W."/>
            <person name="Li Z."/>
            <person name="Hsiao Y.-Y."/>
            <person name="Qi Y."/>
            <person name="Fu T."/>
            <person name="Tang G."/>
            <person name="Zhang D."/>
            <person name="Sun W.-H."/>
            <person name="Liu D.-K."/>
            <person name="Li Y."/>
            <person name="Chen G.-Z."/>
            <person name="Liu X.-D."/>
            <person name="Liao X.-Y."/>
            <person name="Jiang Y.-T."/>
            <person name="Yu X."/>
            <person name="Hao Y."/>
            <person name="Huang J."/>
            <person name="Zhao X.-W."/>
            <person name="Ke S."/>
            <person name="Chen Y.-Y."/>
            <person name="Wu W.-L."/>
            <person name="Hsu J.-L."/>
            <person name="Lin Y.-F."/>
            <person name="Huang M.-D."/>
            <person name="Li C.-Y."/>
            <person name="Huang L."/>
            <person name="Wang Z.-W."/>
            <person name="Zhao X."/>
            <person name="Zhong W.-Y."/>
            <person name="Peng D.-H."/>
            <person name="Ahmad S."/>
            <person name="Lan S."/>
            <person name="Zhang J.-S."/>
            <person name="Tsai W.-C."/>
            <person name="Van De Peer Y."/>
            <person name="Liu Z.-J."/>
        </authorList>
    </citation>
    <scope>NUCLEOTIDE SEQUENCE</scope>
    <source>
        <strain evidence="8">SCP</strain>
        <tissue evidence="8">Leaves</tissue>
    </source>
</reference>
<dbReference type="GO" id="GO:0016020">
    <property type="term" value="C:membrane"/>
    <property type="evidence" value="ECO:0007669"/>
    <property type="project" value="UniProtKB-SubCell"/>
</dbReference>
<keyword evidence="4" id="KW-0732">Signal</keyword>
<accession>A0AAV9BYL7</accession>
<comment type="subcellular location">
    <subcellularLocation>
        <location evidence="1">Membrane</location>
        <topology evidence="1">Single-pass type I membrane protein</topology>
    </subcellularLocation>
</comment>
<keyword evidence="8" id="KW-0675">Receptor</keyword>
<evidence type="ECO:0000313" key="8">
    <source>
        <dbReference type="EMBL" id="KAK1281343.1"/>
    </source>
</evidence>
<keyword evidence="5" id="KW-1133">Transmembrane helix</keyword>
<dbReference type="Proteomes" id="UP001179952">
    <property type="component" value="Unassembled WGS sequence"/>
</dbReference>
<protein>
    <submittedName>
        <fullName evidence="8">Receptor-like protein kinase</fullName>
    </submittedName>
</protein>